<evidence type="ECO:0000313" key="7">
    <source>
        <dbReference type="Proteomes" id="UP000241222"/>
    </source>
</evidence>
<proteinExistence type="inferred from homology"/>
<dbReference type="InterPro" id="IPR050179">
    <property type="entry name" value="Trans_hexapeptide_repeat"/>
</dbReference>
<dbReference type="CDD" id="cd03360">
    <property type="entry name" value="LbH_AT_putative"/>
    <property type="match status" value="1"/>
</dbReference>
<dbReference type="OrthoDB" id="9794407at2"/>
<organism evidence="6 7">
    <name type="scientific">Photobacterium lutimaris</name>
    <dbReference type="NCBI Taxonomy" id="388278"/>
    <lineage>
        <taxon>Bacteria</taxon>
        <taxon>Pseudomonadati</taxon>
        <taxon>Pseudomonadota</taxon>
        <taxon>Gammaproteobacteria</taxon>
        <taxon>Vibrionales</taxon>
        <taxon>Vibrionaceae</taxon>
        <taxon>Photobacterium</taxon>
    </lineage>
</organism>
<dbReference type="InterPro" id="IPR020019">
    <property type="entry name" value="AcTrfase_PglD-like"/>
</dbReference>
<dbReference type="InterPro" id="IPR011004">
    <property type="entry name" value="Trimer_LpxA-like_sf"/>
</dbReference>
<keyword evidence="2" id="KW-0808">Transferase</keyword>
<keyword evidence="3" id="KW-0677">Repeat</keyword>
<dbReference type="AlphaFoldDB" id="A0A2T3INM1"/>
<keyword evidence="7" id="KW-1185">Reference proteome</keyword>
<dbReference type="Gene3D" id="2.160.10.10">
    <property type="entry name" value="Hexapeptide repeat proteins"/>
    <property type="match status" value="1"/>
</dbReference>
<dbReference type="Gene3D" id="3.40.50.20">
    <property type="match status" value="1"/>
</dbReference>
<evidence type="ECO:0000259" key="5">
    <source>
        <dbReference type="Pfam" id="PF17836"/>
    </source>
</evidence>
<evidence type="ECO:0000256" key="3">
    <source>
        <dbReference type="ARBA" id="ARBA00022737"/>
    </source>
</evidence>
<dbReference type="PANTHER" id="PTHR43300">
    <property type="entry name" value="ACETYLTRANSFERASE"/>
    <property type="match status" value="1"/>
</dbReference>
<dbReference type="InterPro" id="IPR041561">
    <property type="entry name" value="PglD_N"/>
</dbReference>
<dbReference type="PROSITE" id="PS00101">
    <property type="entry name" value="HEXAPEP_TRANSFERASES"/>
    <property type="match status" value="1"/>
</dbReference>
<dbReference type="EMBL" id="PYMH01000018">
    <property type="protein sequence ID" value="PSU29921.1"/>
    <property type="molecule type" value="Genomic_DNA"/>
</dbReference>
<accession>A0A2T3INM1</accession>
<name>A0A2T3INM1_9GAMM</name>
<dbReference type="GO" id="GO:0016740">
    <property type="term" value="F:transferase activity"/>
    <property type="evidence" value="ECO:0007669"/>
    <property type="project" value="UniProtKB-KW"/>
</dbReference>
<dbReference type="Pfam" id="PF17836">
    <property type="entry name" value="PglD_N"/>
    <property type="match status" value="1"/>
</dbReference>
<evidence type="ECO:0000256" key="2">
    <source>
        <dbReference type="ARBA" id="ARBA00022679"/>
    </source>
</evidence>
<dbReference type="Proteomes" id="UP000241222">
    <property type="component" value="Unassembled WGS sequence"/>
</dbReference>
<evidence type="ECO:0000256" key="4">
    <source>
        <dbReference type="PIRSR" id="PIRSR620019-2"/>
    </source>
</evidence>
<dbReference type="NCBIfam" id="TIGR03570">
    <property type="entry name" value="NeuD_NnaD"/>
    <property type="match status" value="1"/>
</dbReference>
<gene>
    <name evidence="6" type="ORF">C9I99_24540</name>
</gene>
<feature type="domain" description="PglD N-terminal" evidence="5">
    <location>
        <begin position="3"/>
        <end position="77"/>
    </location>
</feature>
<evidence type="ECO:0000313" key="6">
    <source>
        <dbReference type="EMBL" id="PSU29921.1"/>
    </source>
</evidence>
<evidence type="ECO:0000256" key="1">
    <source>
        <dbReference type="ARBA" id="ARBA00007274"/>
    </source>
</evidence>
<comment type="similarity">
    <text evidence="1">Belongs to the transferase hexapeptide repeat family.</text>
</comment>
<dbReference type="PANTHER" id="PTHR43300:SF7">
    <property type="entry name" value="UDP-N-ACETYLBACILLOSAMINE N-ACETYLTRANSFERASE"/>
    <property type="match status" value="1"/>
</dbReference>
<dbReference type="SUPFAM" id="SSF51161">
    <property type="entry name" value="Trimeric LpxA-like enzymes"/>
    <property type="match status" value="1"/>
</dbReference>
<protein>
    <submittedName>
        <fullName evidence="6">Shikimate dehydrogenase</fullName>
    </submittedName>
</protein>
<comment type="caution">
    <text evidence="6">The sequence shown here is derived from an EMBL/GenBank/DDBJ whole genome shotgun (WGS) entry which is preliminary data.</text>
</comment>
<sequence>MKQLIIIGAGGFTKSIVDSLDHQSYNLVGFIDSFKKGQHIGFDIIANNIDDIAFPDDYVYFIGVGDPNTRHQFYTQLNERGLEQINIIDPSAMLAKDVKLGNGIYIGKMCIINSGTTLADGVVVNTRSLIEHGNDIQCCSNITTNVVLNGDVTVGKRTFVGSCTVVNGQITIGANTIIGSGSVVIRNIGDNIVVAGSPTRLIREITE</sequence>
<feature type="binding site" evidence="4">
    <location>
        <position position="65"/>
    </location>
    <ligand>
        <name>substrate</name>
    </ligand>
</feature>
<dbReference type="InterPro" id="IPR018357">
    <property type="entry name" value="Hexapep_transf_CS"/>
</dbReference>
<reference evidence="6 7" key="1">
    <citation type="submission" date="2018-03" db="EMBL/GenBank/DDBJ databases">
        <title>Whole genome sequencing of Histamine producing bacteria.</title>
        <authorList>
            <person name="Butler K."/>
        </authorList>
    </citation>
    <scope>NUCLEOTIDE SEQUENCE [LARGE SCALE GENOMIC DNA]</scope>
    <source>
        <strain evidence="6 7">JCM 13586</strain>
    </source>
</reference>